<keyword evidence="3" id="KW-0808">Transferase</keyword>
<accession>A0A132P060</accession>
<dbReference type="InterPro" id="IPR015915">
    <property type="entry name" value="Kelch-typ_b-propeller"/>
</dbReference>
<protein>
    <submittedName>
        <fullName evidence="3">Serine/threonine protein kinase</fullName>
    </submittedName>
</protein>
<evidence type="ECO:0000256" key="1">
    <source>
        <dbReference type="ARBA" id="ARBA00022441"/>
    </source>
</evidence>
<comment type="caution">
    <text evidence="3">The sequence shown here is derived from an EMBL/GenBank/DDBJ whole genome shotgun (WGS) entry which is preliminary data.</text>
</comment>
<name>A0A132P060_GIAIN</name>
<gene>
    <name evidence="3" type="ORF">QR46_0276</name>
</gene>
<dbReference type="OrthoDB" id="45365at2759"/>
<sequence>MPVTDKVSLAFAGFFGLVFGKLMSVVISGKITGVSADFCEACSHTAVHIHNGMLYCFGGGKKGSNYLFRVSEKLSVSSRRPMPCLPRTLNATCIANNRLYSLGGCESMLNIHDGLISGDVLSIINLADNSYCEVYLIGVKVPGLVGATLLPLDSTNILLCGGADSAGQASSVFYLINTAKYQTSTYCEFPAPGIGTSFTLVDGVIYAFGGQTPGGLLSTLYTMPISESKKERQWTSHRVPSKVPRRYCHSACGHEGYLAIFGGRTETRILNDMWIYTPQSDEWRKVVCPSSLGGRYSAPMCSLKEGLLVAGGIGSLAIYGAPFIVEPLYSLTKSPVKQVALI</sequence>
<keyword evidence="3" id="KW-0418">Kinase</keyword>
<evidence type="ECO:0000313" key="4">
    <source>
        <dbReference type="Proteomes" id="UP000070089"/>
    </source>
</evidence>
<dbReference type="VEuPathDB" id="GiardiaDB:QR46_0276"/>
<dbReference type="Gene3D" id="2.120.10.80">
    <property type="entry name" value="Kelch-type beta propeller"/>
    <property type="match status" value="2"/>
</dbReference>
<evidence type="ECO:0000256" key="2">
    <source>
        <dbReference type="ARBA" id="ARBA00022737"/>
    </source>
</evidence>
<keyword evidence="1" id="KW-0880">Kelch repeat</keyword>
<dbReference type="PANTHER" id="PTHR46093:SF18">
    <property type="entry name" value="FIBRONECTIN TYPE-III DOMAIN-CONTAINING PROTEIN"/>
    <property type="match status" value="1"/>
</dbReference>
<dbReference type="SUPFAM" id="SSF117281">
    <property type="entry name" value="Kelch motif"/>
    <property type="match status" value="1"/>
</dbReference>
<dbReference type="AlphaFoldDB" id="A0A132P060"/>
<dbReference type="GO" id="GO:0004674">
    <property type="term" value="F:protein serine/threonine kinase activity"/>
    <property type="evidence" value="ECO:0007669"/>
    <property type="project" value="UniProtKB-KW"/>
</dbReference>
<dbReference type="EMBL" id="JXTI01000004">
    <property type="protein sequence ID" value="KWX15694.1"/>
    <property type="molecule type" value="Genomic_DNA"/>
</dbReference>
<keyword evidence="2" id="KW-0677">Repeat</keyword>
<organism evidence="3 4">
    <name type="scientific">Giardia duodenalis assemblage B</name>
    <dbReference type="NCBI Taxonomy" id="1394984"/>
    <lineage>
        <taxon>Eukaryota</taxon>
        <taxon>Metamonada</taxon>
        <taxon>Diplomonadida</taxon>
        <taxon>Hexamitidae</taxon>
        <taxon>Giardiinae</taxon>
        <taxon>Giardia</taxon>
    </lineage>
</organism>
<reference evidence="3 4" key="1">
    <citation type="journal article" date="2015" name="Mol. Biochem. Parasitol.">
        <title>Identification of polymorphic genes for use in assemblage B genotyping assays through comparative genomics of multiple assemblage B Giardia duodenalis isolates.</title>
        <authorList>
            <person name="Wielinga C."/>
            <person name="Thompson R.C."/>
            <person name="Monis P."/>
            <person name="Ryan U."/>
        </authorList>
    </citation>
    <scope>NUCLEOTIDE SEQUENCE [LARGE SCALE GENOMIC DNA]</scope>
    <source>
        <strain evidence="3 4">BAH15c1</strain>
    </source>
</reference>
<keyword evidence="3" id="KW-0723">Serine/threonine-protein kinase</keyword>
<dbReference type="Proteomes" id="UP000070089">
    <property type="component" value="Unassembled WGS sequence"/>
</dbReference>
<proteinExistence type="predicted"/>
<dbReference type="PANTHER" id="PTHR46093">
    <property type="entry name" value="ACYL-COA-BINDING DOMAIN-CONTAINING PROTEIN 5"/>
    <property type="match status" value="1"/>
</dbReference>
<dbReference type="Pfam" id="PF24681">
    <property type="entry name" value="Kelch_KLHDC2_KLHL20_DRC7"/>
    <property type="match status" value="1"/>
</dbReference>
<evidence type="ECO:0000313" key="3">
    <source>
        <dbReference type="EMBL" id="KWX15694.1"/>
    </source>
</evidence>